<evidence type="ECO:0000313" key="3">
    <source>
        <dbReference type="Proteomes" id="UP000499080"/>
    </source>
</evidence>
<evidence type="ECO:0000256" key="1">
    <source>
        <dbReference type="SAM" id="MobiDB-lite"/>
    </source>
</evidence>
<evidence type="ECO:0000313" key="2">
    <source>
        <dbReference type="EMBL" id="GBO25285.1"/>
    </source>
</evidence>
<dbReference type="Proteomes" id="UP000499080">
    <property type="component" value="Unassembled WGS sequence"/>
</dbReference>
<reference evidence="2 3" key="1">
    <citation type="journal article" date="2019" name="Sci. Rep.">
        <title>Orb-weaving spider Araneus ventricosus genome elucidates the spidroin gene catalogue.</title>
        <authorList>
            <person name="Kono N."/>
            <person name="Nakamura H."/>
            <person name="Ohtoshi R."/>
            <person name="Moran D.A.P."/>
            <person name="Shinohara A."/>
            <person name="Yoshida Y."/>
            <person name="Fujiwara M."/>
            <person name="Mori M."/>
            <person name="Tomita M."/>
            <person name="Arakawa K."/>
        </authorList>
    </citation>
    <scope>NUCLEOTIDE SEQUENCE [LARGE SCALE GENOMIC DNA]</scope>
</reference>
<proteinExistence type="predicted"/>
<keyword evidence="3" id="KW-1185">Reference proteome</keyword>
<feature type="region of interest" description="Disordered" evidence="1">
    <location>
        <begin position="1"/>
        <end position="22"/>
    </location>
</feature>
<feature type="compositionally biased region" description="Basic and acidic residues" evidence="1">
    <location>
        <begin position="1"/>
        <end position="10"/>
    </location>
</feature>
<accession>A0A4Y2VJ43</accession>
<comment type="caution">
    <text evidence="2">The sequence shown here is derived from an EMBL/GenBank/DDBJ whole genome shotgun (WGS) entry which is preliminary data.</text>
</comment>
<gene>
    <name evidence="2" type="ORF">AVEN_245371_1</name>
</gene>
<organism evidence="2 3">
    <name type="scientific">Araneus ventricosus</name>
    <name type="common">Orbweaver spider</name>
    <name type="synonym">Epeira ventricosa</name>
    <dbReference type="NCBI Taxonomy" id="182803"/>
    <lineage>
        <taxon>Eukaryota</taxon>
        <taxon>Metazoa</taxon>
        <taxon>Ecdysozoa</taxon>
        <taxon>Arthropoda</taxon>
        <taxon>Chelicerata</taxon>
        <taxon>Arachnida</taxon>
        <taxon>Araneae</taxon>
        <taxon>Araneomorphae</taxon>
        <taxon>Entelegynae</taxon>
        <taxon>Araneoidea</taxon>
        <taxon>Araneidae</taxon>
        <taxon>Araneus</taxon>
    </lineage>
</organism>
<sequence length="124" mass="14426">MSKCGEDHRTNPMSDATPRKEPQCIELRATAILYVERLPNHFQKIKPAERPRFKCPKRRKFTSYNAGDRENISLNANPEVRTQLTSGTWGTPLIGSGEIGYEKNFFRLLEEKLRGYVRYSEKYT</sequence>
<name>A0A4Y2VJ43_ARAVE</name>
<protein>
    <submittedName>
        <fullName evidence="2">Uncharacterized protein</fullName>
    </submittedName>
</protein>
<dbReference type="EMBL" id="BGPR01048255">
    <property type="protein sequence ID" value="GBO25285.1"/>
    <property type="molecule type" value="Genomic_DNA"/>
</dbReference>
<dbReference type="AlphaFoldDB" id="A0A4Y2VJ43"/>